<evidence type="ECO:0000256" key="1">
    <source>
        <dbReference type="SAM" id="SignalP"/>
    </source>
</evidence>
<comment type="caution">
    <text evidence="2">The sequence shown here is derived from an EMBL/GenBank/DDBJ whole genome shotgun (WGS) entry which is preliminary data.</text>
</comment>
<dbReference type="EMBL" id="PDJI01000004">
    <property type="protein sequence ID" value="PFG40956.1"/>
    <property type="molecule type" value="Genomic_DNA"/>
</dbReference>
<dbReference type="AlphaFoldDB" id="A0A2A9EQU0"/>
<evidence type="ECO:0000313" key="3">
    <source>
        <dbReference type="Proteomes" id="UP000222106"/>
    </source>
</evidence>
<dbReference type="RefSeq" id="WP_098484784.1">
    <property type="nucleotide sequence ID" value="NZ_PDJI01000004.1"/>
</dbReference>
<feature type="signal peptide" evidence="1">
    <location>
        <begin position="1"/>
        <end position="26"/>
    </location>
</feature>
<gene>
    <name evidence="2" type="ORF">ATJ97_3500</name>
</gene>
<organism evidence="2 3">
    <name type="scientific">Georgenia soli</name>
    <dbReference type="NCBI Taxonomy" id="638953"/>
    <lineage>
        <taxon>Bacteria</taxon>
        <taxon>Bacillati</taxon>
        <taxon>Actinomycetota</taxon>
        <taxon>Actinomycetes</taxon>
        <taxon>Micrococcales</taxon>
        <taxon>Bogoriellaceae</taxon>
        <taxon>Georgenia</taxon>
    </lineage>
</organism>
<evidence type="ECO:0000313" key="2">
    <source>
        <dbReference type="EMBL" id="PFG40956.1"/>
    </source>
</evidence>
<name>A0A2A9EQU0_9MICO</name>
<accession>A0A2A9EQU0</accession>
<dbReference type="Proteomes" id="UP000222106">
    <property type="component" value="Unassembled WGS sequence"/>
</dbReference>
<protein>
    <submittedName>
        <fullName evidence="2">Uncharacterized protein</fullName>
    </submittedName>
</protein>
<keyword evidence="3" id="KW-1185">Reference proteome</keyword>
<reference evidence="2 3" key="1">
    <citation type="submission" date="2017-10" db="EMBL/GenBank/DDBJ databases">
        <title>Sequencing the genomes of 1000 actinobacteria strains.</title>
        <authorList>
            <person name="Klenk H.-P."/>
        </authorList>
    </citation>
    <scope>NUCLEOTIDE SEQUENCE [LARGE SCALE GENOMIC DNA]</scope>
    <source>
        <strain evidence="2 3">DSM 21838</strain>
    </source>
</reference>
<sequence length="157" mass="15530">MGQAWSVRRHRGRAAAAALVLTAALAGCTQPGGVTGHLSGAAAQASSAAASAALALELYLDGESTATVADITLTDMVDSAGQAGASASAQVVATNHERQLRADVSAAIGKVTDEIVASRALVAGAAPRAGGDKLVADLRRRADELGTTATELEAAAR</sequence>
<keyword evidence="1" id="KW-0732">Signal</keyword>
<proteinExistence type="predicted"/>
<feature type="chain" id="PRO_5012676411" evidence="1">
    <location>
        <begin position="27"/>
        <end position="157"/>
    </location>
</feature>